<dbReference type="EMBL" id="NIDN02000180">
    <property type="protein sequence ID" value="RLL94866.1"/>
    <property type="molecule type" value="Genomic_DNA"/>
</dbReference>
<gene>
    <name evidence="1" type="ORF">CFD26_103984</name>
</gene>
<dbReference type="AlphaFoldDB" id="A0A3R7IGJ8"/>
<protein>
    <submittedName>
        <fullName evidence="1">Uncharacterized protein</fullName>
    </submittedName>
</protein>
<evidence type="ECO:0000313" key="2">
    <source>
        <dbReference type="Proteomes" id="UP000215289"/>
    </source>
</evidence>
<dbReference type="OrthoDB" id="5396831at2759"/>
<sequence>MAIILAWIPVSIRLHSTRLSPSELQEETKGWLQFEEWRPTSNVEDKVRQRRVLVEKWAAASQDFRDSYQLRAPSPSSALDYPAPALAQEPQPDRRFLCLAPADRQTNPRNYIRLIKFLILSTSTRHVYTSSGDIKASILRWPWNMGQVISFGQILGRSVPELAQSSIGGHEHYNQPYVMPVFPSSDCTDILVTSLDMDLPILDIPESAKQRGEFLFTGYGSCELWSRIIEQSAPGYLELEARGQELDFELTTLLPID</sequence>
<proteinExistence type="predicted"/>
<reference evidence="1 2" key="1">
    <citation type="submission" date="2018-08" db="EMBL/GenBank/DDBJ databases">
        <title>Draft genome sequences of two Aspergillus turcosus clinical strains isolated from bronchoalveolar lavage fluid: one azole-susceptible and the other azole-resistant.</title>
        <authorList>
            <person name="Parent-Michaud M."/>
            <person name="Dufresne P.J."/>
            <person name="Fournier E."/>
            <person name="Martineau C."/>
            <person name="Moreira S."/>
            <person name="Perkins V."/>
            <person name="De Repentigny L."/>
            <person name="Dufresne S.F."/>
        </authorList>
    </citation>
    <scope>NUCLEOTIDE SEQUENCE [LARGE SCALE GENOMIC DNA]</scope>
    <source>
        <strain evidence="1">HMR AF 1038</strain>
    </source>
</reference>
<accession>A0A3R7IGJ8</accession>
<comment type="caution">
    <text evidence="1">The sequence shown here is derived from an EMBL/GenBank/DDBJ whole genome shotgun (WGS) entry which is preliminary data.</text>
</comment>
<dbReference type="STRING" id="1245748.A0A3R7IGJ8"/>
<evidence type="ECO:0000313" key="1">
    <source>
        <dbReference type="EMBL" id="RLL94866.1"/>
    </source>
</evidence>
<organism evidence="1 2">
    <name type="scientific">Aspergillus turcosus</name>
    <dbReference type="NCBI Taxonomy" id="1245748"/>
    <lineage>
        <taxon>Eukaryota</taxon>
        <taxon>Fungi</taxon>
        <taxon>Dikarya</taxon>
        <taxon>Ascomycota</taxon>
        <taxon>Pezizomycotina</taxon>
        <taxon>Eurotiomycetes</taxon>
        <taxon>Eurotiomycetidae</taxon>
        <taxon>Eurotiales</taxon>
        <taxon>Aspergillaceae</taxon>
        <taxon>Aspergillus</taxon>
        <taxon>Aspergillus subgen. Fumigati</taxon>
    </lineage>
</organism>
<keyword evidence="2" id="KW-1185">Reference proteome</keyword>
<dbReference type="Proteomes" id="UP000215289">
    <property type="component" value="Unassembled WGS sequence"/>
</dbReference>
<name>A0A3R7IGJ8_9EURO</name>